<evidence type="ECO:0000313" key="5">
    <source>
        <dbReference type="EMBL" id="SUQ13341.1"/>
    </source>
</evidence>
<dbReference type="PROSITE" id="PS51257">
    <property type="entry name" value="PROKAR_LIPOPROTEIN"/>
    <property type="match status" value="1"/>
</dbReference>
<organism evidence="5 6">
    <name type="scientific">Faecalicatena contorta</name>
    <dbReference type="NCBI Taxonomy" id="39482"/>
    <lineage>
        <taxon>Bacteria</taxon>
        <taxon>Bacillati</taxon>
        <taxon>Bacillota</taxon>
        <taxon>Clostridia</taxon>
        <taxon>Lachnospirales</taxon>
        <taxon>Lachnospiraceae</taxon>
        <taxon>Faecalicatena</taxon>
    </lineage>
</organism>
<sequence length="321" mass="34382">MKKRILSLLMVIIVTFAIIGCGGESSGNSSDTTEKEGITIGYACKDVNDTFQTYLIEAAQEYADNNEITLNVVDAQNDVVKQQDQVKDFITQGVDAILVLIIDTSSAAPITAAAQEAGIPLVYVNTNPYPDGDVPEGVYYVGSIEKEAGELQAEYIGELLGGEGNACVLQGSLVHEGAVQRTEGVEDKLSELYPDIEILAKQPADWQKDEAMNVMENWLTTYNNDIQAVFANNDEMALGVVNALQANGLTDTKVIGIDGTTAALEAIKEGTLAGSVYQDATGQAQGAMEIAKTVVTGETVAEQVKWVPFILITPENVDEFM</sequence>
<dbReference type="InterPro" id="IPR025997">
    <property type="entry name" value="SBP_2_dom"/>
</dbReference>
<dbReference type="PANTHER" id="PTHR46847">
    <property type="entry name" value="D-ALLOSE-BINDING PERIPLASMIC PROTEIN-RELATED"/>
    <property type="match status" value="1"/>
</dbReference>
<dbReference type="EMBL" id="UHJJ01000003">
    <property type="protein sequence ID" value="SUQ13341.1"/>
    <property type="molecule type" value="Genomic_DNA"/>
</dbReference>
<dbReference type="PANTHER" id="PTHR46847:SF1">
    <property type="entry name" value="D-ALLOSE-BINDING PERIPLASMIC PROTEIN-RELATED"/>
    <property type="match status" value="1"/>
</dbReference>
<dbReference type="Proteomes" id="UP000254051">
    <property type="component" value="Unassembled WGS sequence"/>
</dbReference>
<evidence type="ECO:0000313" key="6">
    <source>
        <dbReference type="Proteomes" id="UP000254051"/>
    </source>
</evidence>
<protein>
    <submittedName>
        <fullName evidence="5">Ribose transport system substrate-binding protein/inositol transport system substrate-binding protein</fullName>
    </submittedName>
</protein>
<dbReference type="Gene3D" id="3.40.50.2300">
    <property type="match status" value="2"/>
</dbReference>
<dbReference type="GO" id="GO:0030313">
    <property type="term" value="C:cell envelope"/>
    <property type="evidence" value="ECO:0007669"/>
    <property type="project" value="UniProtKB-SubCell"/>
</dbReference>
<proteinExistence type="inferred from homology"/>
<dbReference type="OrthoDB" id="9814427at2"/>
<dbReference type="GO" id="GO:0030246">
    <property type="term" value="F:carbohydrate binding"/>
    <property type="evidence" value="ECO:0007669"/>
    <property type="project" value="UniProtKB-ARBA"/>
</dbReference>
<feature type="domain" description="Periplasmic binding protein" evidence="4">
    <location>
        <begin position="40"/>
        <end position="298"/>
    </location>
</feature>
<reference evidence="6" key="1">
    <citation type="submission" date="2017-07" db="EMBL/GenBank/DDBJ databases">
        <authorList>
            <person name="Varghese N."/>
            <person name="Submissions S."/>
        </authorList>
    </citation>
    <scope>NUCLEOTIDE SEQUENCE [LARGE SCALE GENOMIC DNA]</scope>
    <source>
        <strain evidence="6">NLAE-zl-C134</strain>
    </source>
</reference>
<comment type="subcellular location">
    <subcellularLocation>
        <location evidence="1">Cell envelope</location>
    </subcellularLocation>
</comment>
<gene>
    <name evidence="5" type="ORF">SAMN05216529_10366</name>
</gene>
<dbReference type="InterPro" id="IPR028082">
    <property type="entry name" value="Peripla_BP_I"/>
</dbReference>
<evidence type="ECO:0000259" key="4">
    <source>
        <dbReference type="Pfam" id="PF13407"/>
    </source>
</evidence>
<accession>A0A315ZZL8</accession>
<keyword evidence="3" id="KW-0732">Signal</keyword>
<keyword evidence="6" id="KW-1185">Reference proteome</keyword>
<evidence type="ECO:0000256" key="1">
    <source>
        <dbReference type="ARBA" id="ARBA00004196"/>
    </source>
</evidence>
<evidence type="ECO:0000256" key="3">
    <source>
        <dbReference type="ARBA" id="ARBA00022729"/>
    </source>
</evidence>
<dbReference type="Pfam" id="PF13407">
    <property type="entry name" value="Peripla_BP_4"/>
    <property type="match status" value="1"/>
</dbReference>
<evidence type="ECO:0000256" key="2">
    <source>
        <dbReference type="ARBA" id="ARBA00007639"/>
    </source>
</evidence>
<name>A0A315ZZL8_9FIRM</name>
<dbReference type="SUPFAM" id="SSF53822">
    <property type="entry name" value="Periplasmic binding protein-like I"/>
    <property type="match status" value="1"/>
</dbReference>
<dbReference type="AlphaFoldDB" id="A0A315ZZL8"/>
<dbReference type="RefSeq" id="WP_109709340.1">
    <property type="nucleotide sequence ID" value="NZ_QGDS01000003.1"/>
</dbReference>
<comment type="similarity">
    <text evidence="2">Belongs to the bacterial solute-binding protein 2 family.</text>
</comment>